<dbReference type="InterPro" id="IPR042173">
    <property type="entry name" value="RNase_J_2"/>
</dbReference>
<organism evidence="9 10">
    <name type="scientific">Camelimonas fluminis</name>
    <dbReference type="NCBI Taxonomy" id="1576911"/>
    <lineage>
        <taxon>Bacteria</taxon>
        <taxon>Pseudomonadati</taxon>
        <taxon>Pseudomonadota</taxon>
        <taxon>Alphaproteobacteria</taxon>
        <taxon>Hyphomicrobiales</taxon>
        <taxon>Chelatococcaceae</taxon>
        <taxon>Camelimonas</taxon>
    </lineage>
</organism>
<keyword evidence="3 9" id="KW-0378">Hydrolase</keyword>
<evidence type="ECO:0000256" key="6">
    <source>
        <dbReference type="ARBA" id="ARBA00022884"/>
    </source>
</evidence>
<proteinExistence type="predicted"/>
<dbReference type="SMART" id="SM00849">
    <property type="entry name" value="Lactamase_B"/>
    <property type="match status" value="1"/>
</dbReference>
<gene>
    <name evidence="9" type="ORF">ACFONL_01140</name>
</gene>
<evidence type="ECO:0000256" key="5">
    <source>
        <dbReference type="ARBA" id="ARBA00022839"/>
    </source>
</evidence>
<feature type="domain" description="Metallo-beta-lactamase" evidence="8">
    <location>
        <begin position="25"/>
        <end position="236"/>
    </location>
</feature>
<comment type="caution">
    <text evidence="9">The sequence shown here is derived from an EMBL/GenBank/DDBJ whole genome shotgun (WGS) entry which is preliminary data.</text>
</comment>
<dbReference type="GO" id="GO:0016787">
    <property type="term" value="F:hydrolase activity"/>
    <property type="evidence" value="ECO:0007669"/>
    <property type="project" value="UniProtKB-KW"/>
</dbReference>
<dbReference type="EC" id="3.1.-.-" evidence="9"/>
<dbReference type="InterPro" id="IPR011108">
    <property type="entry name" value="RMMBL"/>
</dbReference>
<accession>A0ABV7UBH0</accession>
<dbReference type="InterPro" id="IPR055132">
    <property type="entry name" value="RNase_J_b_CASP"/>
</dbReference>
<dbReference type="EMBL" id="JBHRYC010000010">
    <property type="protein sequence ID" value="MFC3635997.1"/>
    <property type="molecule type" value="Genomic_DNA"/>
</dbReference>
<dbReference type="PANTHER" id="PTHR43694">
    <property type="entry name" value="RIBONUCLEASE J"/>
    <property type="match status" value="1"/>
</dbReference>
<sequence length="500" mass="53527">MPNPNHTRNGHSFFVLPLGGTNRVGLNMTLIGHAGRWLLVDAGATYTSPGDSYAADFAKAHGGVMGAIIPDLTAINDLISRVDAIVVTHAHEDHIGALALHHQFVDRWPALARIPVFATPYTALTLRRRLAQLPHRPRVVVAHPRRKMNIGSFGVEWISVTHSAPETCALAITTNAGTIVLASDIKLDPAPILGPQTDTDRLAELGHQGVLAFLGDSTNATLSGRTASEGDVSKSLSAIARGFPGQIFLASFSSNLARAESARLAAQTAGRSFSIMGHSLKQNLKVAATTGLVTPTWPLATRQHNSAANVLVLCTGTQAEPGSALHRLTDQLEQGHRHSSQPQMRRGDLLIHSARIIPGNELAVAPLFETLNRHGIHVLTADADIPDVTVHASGHACRDELADLYRMLRPRYAAPIHGDRDLIKAHIDLAMNQQSVKAAISPQEGEIMEISHRRTAIVGKLPVRTLAEIRQPGRDAPSKLVPWPTTPANDPSPGNTTDAA</sequence>
<dbReference type="CDD" id="cd07714">
    <property type="entry name" value="RNaseJ_MBL-fold"/>
    <property type="match status" value="1"/>
</dbReference>
<keyword evidence="4" id="KW-0862">Zinc</keyword>
<evidence type="ECO:0000256" key="2">
    <source>
        <dbReference type="ARBA" id="ARBA00022723"/>
    </source>
</evidence>
<dbReference type="Gene3D" id="3.60.15.10">
    <property type="entry name" value="Ribonuclease Z/Hydroxyacylglutathione hydrolase-like"/>
    <property type="match status" value="1"/>
</dbReference>
<evidence type="ECO:0000256" key="7">
    <source>
        <dbReference type="SAM" id="MobiDB-lite"/>
    </source>
</evidence>
<protein>
    <submittedName>
        <fullName evidence="9">Ribonuclease J</fullName>
        <ecNumber evidence="9">3.1.-.-</ecNumber>
    </submittedName>
</protein>
<keyword evidence="1" id="KW-0540">Nuclease</keyword>
<dbReference type="Pfam" id="PF22505">
    <property type="entry name" value="RNase_J_b_CASP"/>
    <property type="match status" value="1"/>
</dbReference>
<evidence type="ECO:0000313" key="10">
    <source>
        <dbReference type="Proteomes" id="UP001595704"/>
    </source>
</evidence>
<evidence type="ECO:0000259" key="8">
    <source>
        <dbReference type="SMART" id="SM00849"/>
    </source>
</evidence>
<dbReference type="InterPro" id="IPR001279">
    <property type="entry name" value="Metallo-B-lactamas"/>
</dbReference>
<feature type="region of interest" description="Disordered" evidence="7">
    <location>
        <begin position="469"/>
        <end position="500"/>
    </location>
</feature>
<evidence type="ECO:0000256" key="4">
    <source>
        <dbReference type="ARBA" id="ARBA00022833"/>
    </source>
</evidence>
<keyword evidence="2" id="KW-0479">Metal-binding</keyword>
<keyword evidence="5" id="KW-0269">Exonuclease</keyword>
<dbReference type="SUPFAM" id="SSF56281">
    <property type="entry name" value="Metallo-hydrolase/oxidoreductase"/>
    <property type="match status" value="1"/>
</dbReference>
<dbReference type="Pfam" id="PF00753">
    <property type="entry name" value="Lactamase_B"/>
    <property type="match status" value="1"/>
</dbReference>
<keyword evidence="10" id="KW-1185">Reference proteome</keyword>
<reference evidence="10" key="1">
    <citation type="journal article" date="2019" name="Int. J. Syst. Evol. Microbiol.">
        <title>The Global Catalogue of Microorganisms (GCM) 10K type strain sequencing project: providing services to taxonomists for standard genome sequencing and annotation.</title>
        <authorList>
            <consortium name="The Broad Institute Genomics Platform"/>
            <consortium name="The Broad Institute Genome Sequencing Center for Infectious Disease"/>
            <person name="Wu L."/>
            <person name="Ma J."/>
        </authorList>
    </citation>
    <scope>NUCLEOTIDE SEQUENCE [LARGE SCALE GENOMIC DNA]</scope>
    <source>
        <strain evidence="10">KCTC 42282</strain>
    </source>
</reference>
<dbReference type="RefSeq" id="WP_191321297.1">
    <property type="nucleotide sequence ID" value="NZ_BNCG01000061.1"/>
</dbReference>
<evidence type="ECO:0000313" key="9">
    <source>
        <dbReference type="EMBL" id="MFC3635997.1"/>
    </source>
</evidence>
<evidence type="ECO:0000256" key="3">
    <source>
        <dbReference type="ARBA" id="ARBA00022801"/>
    </source>
</evidence>
<evidence type="ECO:0000256" key="1">
    <source>
        <dbReference type="ARBA" id="ARBA00022722"/>
    </source>
</evidence>
<feature type="compositionally biased region" description="Polar residues" evidence="7">
    <location>
        <begin position="486"/>
        <end position="500"/>
    </location>
</feature>
<name>A0ABV7UBH0_9HYPH</name>
<dbReference type="PANTHER" id="PTHR43694:SF1">
    <property type="entry name" value="RIBONUCLEASE J"/>
    <property type="match status" value="1"/>
</dbReference>
<dbReference type="InterPro" id="IPR036866">
    <property type="entry name" value="RibonucZ/Hydroxyglut_hydro"/>
</dbReference>
<dbReference type="Gene3D" id="3.40.50.10710">
    <property type="entry name" value="Metallo-hydrolase/oxidoreductase"/>
    <property type="match status" value="1"/>
</dbReference>
<keyword evidence="6" id="KW-0694">RNA-binding</keyword>
<dbReference type="Proteomes" id="UP001595704">
    <property type="component" value="Unassembled WGS sequence"/>
</dbReference>
<dbReference type="Pfam" id="PF07521">
    <property type="entry name" value="RMMBL"/>
    <property type="match status" value="1"/>
</dbReference>